<evidence type="ECO:0000313" key="4">
    <source>
        <dbReference type="EMBL" id="GLQ33485.1"/>
    </source>
</evidence>
<reference evidence="4" key="1">
    <citation type="journal article" date="2014" name="Int. J. Syst. Evol. Microbiol.">
        <title>Complete genome sequence of Corynebacterium casei LMG S-19264T (=DSM 44701T), isolated from a smear-ripened cheese.</title>
        <authorList>
            <consortium name="US DOE Joint Genome Institute (JGI-PGF)"/>
            <person name="Walter F."/>
            <person name="Albersmeier A."/>
            <person name="Kalinowski J."/>
            <person name="Ruckert C."/>
        </authorList>
    </citation>
    <scope>NUCLEOTIDE SEQUENCE</scope>
    <source>
        <strain evidence="4">NBRC 110071</strain>
    </source>
</reference>
<dbReference type="GO" id="GO:0005737">
    <property type="term" value="C:cytoplasm"/>
    <property type="evidence" value="ECO:0007669"/>
    <property type="project" value="UniProtKB-SubCell"/>
</dbReference>
<sequence>MFQMVSTATLALMEGLINQAIKQDPITQGRLSKLEGKVIAFCLKQPKITIYGLFQEDSIRLMNQYECVPELTITGASFDFLQLALADDHNSALFSSRIRMDGDEHLAQKLMTIAMGLSIDWEYLLSKLTGDIIAHQIGQGVRSSGKWLKATHQSMTANLEEYIHHELRTLPHASEVDYYCEQVTEVRLAADRLAAKLQALEKVRDTNQSSPNQSCPDQNDTGQHRPQKPSQEHSNNQGDIGDQS</sequence>
<feature type="compositionally biased region" description="Polar residues" evidence="2">
    <location>
        <begin position="206"/>
        <end position="221"/>
    </location>
</feature>
<dbReference type="InterPro" id="IPR038989">
    <property type="entry name" value="UbiJ"/>
</dbReference>
<comment type="pathway">
    <text evidence="1">Cofactor biosynthesis; ubiquinone biosynthesis.</text>
</comment>
<reference evidence="4" key="2">
    <citation type="submission" date="2023-01" db="EMBL/GenBank/DDBJ databases">
        <title>Draft genome sequence of Litoribrevibacter albus strain NBRC 110071.</title>
        <authorList>
            <person name="Sun Q."/>
            <person name="Mori K."/>
        </authorList>
    </citation>
    <scope>NUCLEOTIDE SEQUENCE</scope>
    <source>
        <strain evidence="4">NBRC 110071</strain>
    </source>
</reference>
<dbReference type="GO" id="GO:0006744">
    <property type="term" value="P:ubiquinone biosynthetic process"/>
    <property type="evidence" value="ECO:0007669"/>
    <property type="project" value="UniProtKB-UniRule"/>
</dbReference>
<feature type="compositionally biased region" description="Polar residues" evidence="2">
    <location>
        <begin position="228"/>
        <end position="244"/>
    </location>
</feature>
<comment type="function">
    <text evidence="1">Required for ubiquinone (coenzyme Q) biosynthesis. Binds hydrophobic ubiquinone biosynthetic intermediates via its SCP2 domain and is essential for the stability of the Ubi complex. May constitute a docking platform where Ubi enzymes assemble and access their SCP2-bound polyprenyl substrates.</text>
</comment>
<gene>
    <name evidence="1" type="primary">ubiJ</name>
    <name evidence="4" type="ORF">GCM10007876_39650</name>
</gene>
<dbReference type="InterPro" id="IPR003033">
    <property type="entry name" value="SCP2_sterol-bd_dom"/>
</dbReference>
<evidence type="ECO:0000256" key="2">
    <source>
        <dbReference type="SAM" id="MobiDB-lite"/>
    </source>
</evidence>
<keyword evidence="5" id="KW-1185">Reference proteome</keyword>
<dbReference type="Pfam" id="PF02036">
    <property type="entry name" value="SCP2"/>
    <property type="match status" value="1"/>
</dbReference>
<comment type="subcellular location">
    <subcellularLocation>
        <location evidence="1">Cytoplasm</location>
    </subcellularLocation>
</comment>
<dbReference type="AlphaFoldDB" id="A0AA37SFA7"/>
<feature type="domain" description="SCP2" evidence="3">
    <location>
        <begin position="17"/>
        <end position="114"/>
    </location>
</feature>
<organism evidence="4 5">
    <name type="scientific">Litoribrevibacter albus</name>
    <dbReference type="NCBI Taxonomy" id="1473156"/>
    <lineage>
        <taxon>Bacteria</taxon>
        <taxon>Pseudomonadati</taxon>
        <taxon>Pseudomonadota</taxon>
        <taxon>Gammaproteobacteria</taxon>
        <taxon>Oceanospirillales</taxon>
        <taxon>Oceanospirillaceae</taxon>
        <taxon>Litoribrevibacter</taxon>
    </lineage>
</organism>
<accession>A0AA37SFA7</accession>
<dbReference type="HAMAP" id="MF_02215">
    <property type="entry name" value="UbiJ"/>
    <property type="match status" value="1"/>
</dbReference>
<name>A0AA37SFA7_9GAMM</name>
<dbReference type="SUPFAM" id="SSF55718">
    <property type="entry name" value="SCP-like"/>
    <property type="match status" value="1"/>
</dbReference>
<dbReference type="InterPro" id="IPR036527">
    <property type="entry name" value="SCP2_sterol-bd_dom_sf"/>
</dbReference>
<evidence type="ECO:0000259" key="3">
    <source>
        <dbReference type="Pfam" id="PF02036"/>
    </source>
</evidence>
<comment type="caution">
    <text evidence="4">The sequence shown here is derived from an EMBL/GenBank/DDBJ whole genome shotgun (WGS) entry which is preliminary data.</text>
</comment>
<dbReference type="PANTHER" id="PTHR38693:SF1">
    <property type="entry name" value="UBIQUINONE BIOSYNTHESIS ACCESSORY FACTOR UBIJ"/>
    <property type="match status" value="1"/>
</dbReference>
<evidence type="ECO:0000313" key="5">
    <source>
        <dbReference type="Proteomes" id="UP001161389"/>
    </source>
</evidence>
<feature type="region of interest" description="Disordered" evidence="2">
    <location>
        <begin position="202"/>
        <end position="244"/>
    </location>
</feature>
<protein>
    <recommendedName>
        <fullName evidence="1">Ubiquinone biosynthesis accessory factor UbiJ</fullName>
    </recommendedName>
</protein>
<dbReference type="PANTHER" id="PTHR38693">
    <property type="entry name" value="UBIQUINONE BIOSYNTHESIS PROTEIN UBIJ"/>
    <property type="match status" value="1"/>
</dbReference>
<dbReference type="RefSeq" id="WP_284383931.1">
    <property type="nucleotide sequence ID" value="NZ_BSNM01000027.1"/>
</dbReference>
<proteinExistence type="inferred from homology"/>
<dbReference type="Proteomes" id="UP001161389">
    <property type="component" value="Unassembled WGS sequence"/>
</dbReference>
<keyword evidence="1" id="KW-0831">Ubiquinone biosynthesis</keyword>
<dbReference type="EMBL" id="BSNM01000027">
    <property type="protein sequence ID" value="GLQ33485.1"/>
    <property type="molecule type" value="Genomic_DNA"/>
</dbReference>
<comment type="similarity">
    <text evidence="1">Belongs to the UbiJ family.</text>
</comment>
<evidence type="ECO:0000256" key="1">
    <source>
        <dbReference type="HAMAP-Rule" id="MF_02215"/>
    </source>
</evidence>
<keyword evidence="1" id="KW-0963">Cytoplasm</keyword>